<dbReference type="Pfam" id="PF07993">
    <property type="entry name" value="NAD_binding_4"/>
    <property type="match status" value="1"/>
</dbReference>
<keyword evidence="6" id="KW-1185">Reference proteome</keyword>
<dbReference type="Gene3D" id="3.40.50.12780">
    <property type="entry name" value="N-terminal domain of ligase-like"/>
    <property type="match status" value="1"/>
</dbReference>
<dbReference type="InterPro" id="IPR000873">
    <property type="entry name" value="AMP-dep_synth/lig_dom"/>
</dbReference>
<dbReference type="PROSITE" id="PS00455">
    <property type="entry name" value="AMP_BINDING"/>
    <property type="match status" value="1"/>
</dbReference>
<dbReference type="InterPro" id="IPR020845">
    <property type="entry name" value="AMP-binding_CS"/>
</dbReference>
<evidence type="ECO:0000313" key="5">
    <source>
        <dbReference type="EMBL" id="CAG8898861.1"/>
    </source>
</evidence>
<feature type="domain" description="Carrier" evidence="4">
    <location>
        <begin position="522"/>
        <end position="597"/>
    </location>
</feature>
<dbReference type="Pfam" id="PF00550">
    <property type="entry name" value="PP-binding"/>
    <property type="match status" value="1"/>
</dbReference>
<comment type="similarity">
    <text evidence="3">Belongs to the NRP synthetase family.</text>
</comment>
<dbReference type="InterPro" id="IPR042099">
    <property type="entry name" value="ANL_N_sf"/>
</dbReference>
<dbReference type="GO" id="GO:0044550">
    <property type="term" value="P:secondary metabolite biosynthetic process"/>
    <property type="evidence" value="ECO:0007669"/>
    <property type="project" value="UniProtKB-ARBA"/>
</dbReference>
<protein>
    <recommendedName>
        <fullName evidence="4">Carrier domain-containing protein</fullName>
    </recommendedName>
</protein>
<dbReference type="PANTHER" id="PTHR44845">
    <property type="entry name" value="CARRIER DOMAIN-CONTAINING PROTEIN"/>
    <property type="match status" value="1"/>
</dbReference>
<dbReference type="Pfam" id="PF00501">
    <property type="entry name" value="AMP-binding"/>
    <property type="match status" value="1"/>
</dbReference>
<keyword evidence="1" id="KW-0596">Phosphopantetheine</keyword>
<comment type="caution">
    <text evidence="5">The sequence shown here is derived from an EMBL/GenBank/DDBJ whole genome shotgun (WGS) entry which is preliminary data.</text>
</comment>
<dbReference type="SUPFAM" id="SSF47336">
    <property type="entry name" value="ACP-like"/>
    <property type="match status" value="1"/>
</dbReference>
<reference evidence="5" key="1">
    <citation type="submission" date="2021-07" db="EMBL/GenBank/DDBJ databases">
        <authorList>
            <person name="Branca A.L. A."/>
        </authorList>
    </citation>
    <scope>NUCLEOTIDE SEQUENCE</scope>
</reference>
<evidence type="ECO:0000313" key="6">
    <source>
        <dbReference type="Proteomes" id="UP001154252"/>
    </source>
</evidence>
<dbReference type="EMBL" id="CAJVRC010000863">
    <property type="protein sequence ID" value="CAG8898861.1"/>
    <property type="molecule type" value="Genomic_DNA"/>
</dbReference>
<dbReference type="SUPFAM" id="SSF51735">
    <property type="entry name" value="NAD(P)-binding Rossmann-fold domains"/>
    <property type="match status" value="1"/>
</dbReference>
<accession>A0A9W4KCQ2</accession>
<dbReference type="InterPro" id="IPR036736">
    <property type="entry name" value="ACP-like_sf"/>
</dbReference>
<organism evidence="5 6">
    <name type="scientific">Penicillium egyptiacum</name>
    <dbReference type="NCBI Taxonomy" id="1303716"/>
    <lineage>
        <taxon>Eukaryota</taxon>
        <taxon>Fungi</taxon>
        <taxon>Dikarya</taxon>
        <taxon>Ascomycota</taxon>
        <taxon>Pezizomycotina</taxon>
        <taxon>Eurotiomycetes</taxon>
        <taxon>Eurotiomycetidae</taxon>
        <taxon>Eurotiales</taxon>
        <taxon>Aspergillaceae</taxon>
        <taxon>Penicillium</taxon>
    </lineage>
</organism>
<evidence type="ECO:0000259" key="4">
    <source>
        <dbReference type="PROSITE" id="PS50075"/>
    </source>
</evidence>
<dbReference type="SUPFAM" id="SSF56801">
    <property type="entry name" value="Acetyl-CoA synthetase-like"/>
    <property type="match status" value="1"/>
</dbReference>
<dbReference type="Proteomes" id="UP001154252">
    <property type="component" value="Unassembled WGS sequence"/>
</dbReference>
<dbReference type="Gene3D" id="3.40.50.720">
    <property type="entry name" value="NAD(P)-binding Rossmann-like Domain"/>
    <property type="match status" value="1"/>
</dbReference>
<sequence>MEQLLCNRANEASGSLAVIDGEHRFTYRDLLSKADILAMDLLEKVLRAEEPVGIVFGPSWQQIIAQVAVLRAGGTSVPIDPSVPDIQLRAMLDELSTRFVMTTNNLSARVSQFEILPIETVLNPEHQTEKYGEINTISGQLEGHRSHIFHTSGSTGKPKAVQISSKAVLHLAKSLPLDIGEGDKVGQLNNPGFDLSLFEVWVTLLSGGTVVHIPKSIIKDPVSFAAFLKDVGVTALILPSTLFTAVSAGIPSAFQSLRHVLSAGESPSPQAMQRVLSSDGPPKNLWNGYGPTETTCLSTLQRVTLQEAQSGTISAGIPFGDTVLHLLDESRKPIVDDEVPGEICIGGPGLSVGYLNCPEATAENFIEIELAESQDSGRMKVIRLYRTGDIGMWKGLPKRLQYIGRVDLQVKHQGFRVELEEIERTIAANDSVQAVACLHQKAGDGPGSDRLTAVVAPANDMPLDPHEIIEWTQNRHPYYMVPDQVRIVSEIPLNSRGKVDRAALYNEIQESRPLRSLQNHANEDKSALEKITNILEGILGLSNLSPDDNILSLGLSSLQVARFLGLVKKEVGTLISIKDLYIHPTLRSLVHHLHQANEINYGPSEVLQFEADTHLADDIELIPDWTSEGRVFLTGATGFIGVNLLYRWLSKPSMKDVEIACLARGNEHYSPIDRIKNALEKYDLWSEDISHEIKRVIVLDGDMTQERLGLSQSDYEWLINWAPAVFHAAAKVNWCDSYNGHFAQNVLGTKNVLRVAAEGRRKTFHYISSIDVWAVTGLILGTKVVSEDGPLKVHLASLPFDTGYAQSQWVADEMVQRVRNKGLPVTIYRPGFVVGDSKTGAGNPDDFFSRLIATCIQLGYWPQLPHQNLEYVTVDYVCDSILHIASDNRNIGHAYTLSSPNPGQITNMERLCVLVNQAGFSVQEIPYAEWLQKLQAWDGFESSPCLPLMPLLAEPILRGDTRLQTSKYSPRYDCTNTLKAIGACDDIRFTQLTAELIKKFIDFWTRKGFHDL</sequence>
<dbReference type="Gene3D" id="1.10.1200.10">
    <property type="entry name" value="ACP-like"/>
    <property type="match status" value="1"/>
</dbReference>
<dbReference type="NCBIfam" id="TIGR01746">
    <property type="entry name" value="Thioester-redct"/>
    <property type="match status" value="1"/>
</dbReference>
<dbReference type="Gene3D" id="3.30.300.30">
    <property type="match status" value="1"/>
</dbReference>
<dbReference type="InterPro" id="IPR009081">
    <property type="entry name" value="PP-bd_ACP"/>
</dbReference>
<dbReference type="Pfam" id="PF13193">
    <property type="entry name" value="AMP-binding_C"/>
    <property type="match status" value="1"/>
</dbReference>
<evidence type="ECO:0000256" key="2">
    <source>
        <dbReference type="ARBA" id="ARBA00022553"/>
    </source>
</evidence>
<dbReference type="InterPro" id="IPR025110">
    <property type="entry name" value="AMP-bd_C"/>
</dbReference>
<dbReference type="PANTHER" id="PTHR44845:SF6">
    <property type="entry name" value="BETA-ALANINE-ACTIVATING ENZYME"/>
    <property type="match status" value="1"/>
</dbReference>
<evidence type="ECO:0000256" key="3">
    <source>
        <dbReference type="ARBA" id="ARBA00029454"/>
    </source>
</evidence>
<dbReference type="InterPro" id="IPR045851">
    <property type="entry name" value="AMP-bd_C_sf"/>
</dbReference>
<proteinExistence type="inferred from homology"/>
<dbReference type="InterPro" id="IPR013120">
    <property type="entry name" value="FAR_NAD-bd"/>
</dbReference>
<dbReference type="PROSITE" id="PS50075">
    <property type="entry name" value="CARRIER"/>
    <property type="match status" value="1"/>
</dbReference>
<gene>
    <name evidence="5" type="ORF">PEGY_LOCUS5466</name>
</gene>
<name>A0A9W4KCQ2_9EURO</name>
<dbReference type="AlphaFoldDB" id="A0A9W4KCQ2"/>
<evidence type="ECO:0000256" key="1">
    <source>
        <dbReference type="ARBA" id="ARBA00022450"/>
    </source>
</evidence>
<keyword evidence="2" id="KW-0597">Phosphoprotein</keyword>
<dbReference type="CDD" id="cd05235">
    <property type="entry name" value="SDR_e1"/>
    <property type="match status" value="1"/>
</dbReference>
<dbReference type="CDD" id="cd05930">
    <property type="entry name" value="A_NRPS"/>
    <property type="match status" value="1"/>
</dbReference>
<dbReference type="InterPro" id="IPR036291">
    <property type="entry name" value="NAD(P)-bd_dom_sf"/>
</dbReference>
<dbReference type="OrthoDB" id="408177at2759"/>
<dbReference type="InterPro" id="IPR010080">
    <property type="entry name" value="Thioester_reductase-like_dom"/>
</dbReference>